<dbReference type="AlphaFoldDB" id="U9TKE4"/>
<dbReference type="HOGENOM" id="CLU_3125762_0_0_1"/>
<proteinExistence type="predicted"/>
<protein>
    <submittedName>
        <fullName evidence="1">Uncharacterized protein</fullName>
    </submittedName>
</protein>
<dbReference type="EMBL" id="KI291168">
    <property type="protein sequence ID" value="ESA06778.1"/>
    <property type="molecule type" value="Genomic_DNA"/>
</dbReference>
<sequence length="50" mass="5845">MPDKILLQYTPENKHPGQNYEDLGRHQVQKWGAYIPKNTVLIALFQSYSL</sequence>
<reference evidence="1" key="1">
    <citation type="submission" date="2013-07" db="EMBL/GenBank/DDBJ databases">
        <title>The genome of an arbuscular mycorrhizal fungus provides insights into the evolution of the oldest plant symbiosis.</title>
        <authorList>
            <consortium name="DOE Joint Genome Institute"/>
            <person name="Tisserant E."/>
            <person name="Malbreil M."/>
            <person name="Kuo A."/>
            <person name="Kohler A."/>
            <person name="Symeonidi A."/>
            <person name="Balestrini R."/>
            <person name="Charron P."/>
            <person name="Duensing N."/>
            <person name="Frei-dit-Frey N."/>
            <person name="Gianinazzi-Pearson V."/>
            <person name="Gilbert B."/>
            <person name="Handa Y."/>
            <person name="Hijri M."/>
            <person name="Kaul R."/>
            <person name="Kawaguchi M."/>
            <person name="Krajinski F."/>
            <person name="Lammers P."/>
            <person name="Lapierre D."/>
            <person name="Masclaux F.G."/>
            <person name="Murat C."/>
            <person name="Morin E."/>
            <person name="Ndikumana S."/>
            <person name="Pagni M."/>
            <person name="Petitpierre D."/>
            <person name="Requena N."/>
            <person name="Rosikiewicz P."/>
            <person name="Riley R."/>
            <person name="Saito K."/>
            <person name="San Clemente H."/>
            <person name="Shapiro H."/>
            <person name="van Tuinen D."/>
            <person name="Becard G."/>
            <person name="Bonfante P."/>
            <person name="Paszkowski U."/>
            <person name="Shachar-Hill Y."/>
            <person name="Young J.P."/>
            <person name="Sanders I.R."/>
            <person name="Henrissat B."/>
            <person name="Rensing S.A."/>
            <person name="Grigoriev I.V."/>
            <person name="Corradi N."/>
            <person name="Roux C."/>
            <person name="Martin F."/>
        </authorList>
    </citation>
    <scope>NUCLEOTIDE SEQUENCE</scope>
    <source>
        <strain evidence="1">DAOM 197198</strain>
    </source>
</reference>
<name>U9TKE4_RHIID</name>
<evidence type="ECO:0000313" key="1">
    <source>
        <dbReference type="EMBL" id="ESA06778.1"/>
    </source>
</evidence>
<accession>U9TKE4</accession>
<gene>
    <name evidence="1" type="ORF">GLOINDRAFT_33737</name>
</gene>
<organism evidence="1">
    <name type="scientific">Rhizophagus irregularis (strain DAOM 181602 / DAOM 197198 / MUCL 43194)</name>
    <name type="common">Arbuscular mycorrhizal fungus</name>
    <name type="synonym">Glomus intraradices</name>
    <dbReference type="NCBI Taxonomy" id="747089"/>
    <lineage>
        <taxon>Eukaryota</taxon>
        <taxon>Fungi</taxon>
        <taxon>Fungi incertae sedis</taxon>
        <taxon>Mucoromycota</taxon>
        <taxon>Glomeromycotina</taxon>
        <taxon>Glomeromycetes</taxon>
        <taxon>Glomerales</taxon>
        <taxon>Glomeraceae</taxon>
        <taxon>Rhizophagus</taxon>
    </lineage>
</organism>